<dbReference type="InterPro" id="IPR015421">
    <property type="entry name" value="PyrdxlP-dep_Trfase_major"/>
</dbReference>
<feature type="domain" description="Aminotransferase class I/classII large" evidence="7">
    <location>
        <begin position="28"/>
        <end position="382"/>
    </location>
</feature>
<evidence type="ECO:0000313" key="8">
    <source>
        <dbReference type="EMBL" id="MBC8529311.1"/>
    </source>
</evidence>
<dbReference type="Gene3D" id="3.40.640.10">
    <property type="entry name" value="Type I PLP-dependent aspartate aminotransferase-like (Major domain)"/>
    <property type="match status" value="1"/>
</dbReference>
<evidence type="ECO:0000256" key="1">
    <source>
        <dbReference type="ARBA" id="ARBA00001933"/>
    </source>
</evidence>
<keyword evidence="6" id="KW-0663">Pyridoxal phosphate</keyword>
<dbReference type="PANTHER" id="PTHR42790:SF19">
    <property type="entry name" value="KYNURENINE_ALPHA-AMINOADIPATE AMINOTRANSFERASE, MITOCHONDRIAL"/>
    <property type="match status" value="1"/>
</dbReference>
<comment type="caution">
    <text evidence="8">The sequence shown here is derived from an EMBL/GenBank/DDBJ whole genome shotgun (WGS) entry which is preliminary data.</text>
</comment>
<comment type="subunit">
    <text evidence="3">Homodimer.</text>
</comment>
<evidence type="ECO:0000313" key="9">
    <source>
        <dbReference type="Proteomes" id="UP000654279"/>
    </source>
</evidence>
<evidence type="ECO:0000256" key="6">
    <source>
        <dbReference type="ARBA" id="ARBA00022898"/>
    </source>
</evidence>
<accession>A0A926HNM7</accession>
<dbReference type="InterPro" id="IPR015422">
    <property type="entry name" value="PyrdxlP-dep_Trfase_small"/>
</dbReference>
<dbReference type="InterPro" id="IPR015424">
    <property type="entry name" value="PyrdxlP-dep_Trfase"/>
</dbReference>
<dbReference type="GO" id="GO:1901605">
    <property type="term" value="P:alpha-amino acid metabolic process"/>
    <property type="evidence" value="ECO:0007669"/>
    <property type="project" value="TreeGrafter"/>
</dbReference>
<evidence type="ECO:0000256" key="5">
    <source>
        <dbReference type="ARBA" id="ARBA00022679"/>
    </source>
</evidence>
<evidence type="ECO:0000256" key="2">
    <source>
        <dbReference type="ARBA" id="ARBA00007441"/>
    </source>
</evidence>
<dbReference type="GO" id="GO:0030170">
    <property type="term" value="F:pyridoxal phosphate binding"/>
    <property type="evidence" value="ECO:0007669"/>
    <property type="project" value="InterPro"/>
</dbReference>
<proteinExistence type="inferred from homology"/>
<evidence type="ECO:0000259" key="7">
    <source>
        <dbReference type="Pfam" id="PF00155"/>
    </source>
</evidence>
<reference evidence="8" key="1">
    <citation type="submission" date="2020-08" db="EMBL/GenBank/DDBJ databases">
        <title>Genome public.</title>
        <authorList>
            <person name="Liu C."/>
            <person name="Sun Q."/>
        </authorList>
    </citation>
    <scope>NUCLEOTIDE SEQUENCE</scope>
    <source>
        <strain evidence="8">NSJ-44</strain>
    </source>
</reference>
<dbReference type="CDD" id="cd00609">
    <property type="entry name" value="AAT_like"/>
    <property type="match status" value="1"/>
</dbReference>
<dbReference type="InterPro" id="IPR004839">
    <property type="entry name" value="Aminotransferase_I/II_large"/>
</dbReference>
<dbReference type="AlphaFoldDB" id="A0A926HNM7"/>
<dbReference type="RefSeq" id="WP_249285174.1">
    <property type="nucleotide sequence ID" value="NZ_JACRSO010000003.1"/>
</dbReference>
<keyword evidence="9" id="KW-1185">Reference proteome</keyword>
<dbReference type="SUPFAM" id="SSF53383">
    <property type="entry name" value="PLP-dependent transferases"/>
    <property type="match status" value="1"/>
</dbReference>
<gene>
    <name evidence="8" type="ORF">H8699_07715</name>
</gene>
<comment type="similarity">
    <text evidence="2">Belongs to the class-I pyridoxal-phosphate-dependent aminotransferase family.</text>
</comment>
<dbReference type="Pfam" id="PF00155">
    <property type="entry name" value="Aminotran_1_2"/>
    <property type="match status" value="1"/>
</dbReference>
<dbReference type="PANTHER" id="PTHR42790">
    <property type="entry name" value="AMINOTRANSFERASE"/>
    <property type="match status" value="1"/>
</dbReference>
<dbReference type="EMBL" id="JACRSO010000003">
    <property type="protein sequence ID" value="MBC8529311.1"/>
    <property type="molecule type" value="Genomic_DNA"/>
</dbReference>
<evidence type="ECO:0000256" key="3">
    <source>
        <dbReference type="ARBA" id="ARBA00011738"/>
    </source>
</evidence>
<keyword evidence="5" id="KW-0808">Transferase</keyword>
<dbReference type="GO" id="GO:0008483">
    <property type="term" value="F:transaminase activity"/>
    <property type="evidence" value="ECO:0007669"/>
    <property type="project" value="UniProtKB-KW"/>
</dbReference>
<dbReference type="InterPro" id="IPR050859">
    <property type="entry name" value="Class-I_PLP-dep_aminotransf"/>
</dbReference>
<dbReference type="Gene3D" id="3.90.1150.10">
    <property type="entry name" value="Aspartate Aminotransferase, domain 1"/>
    <property type="match status" value="1"/>
</dbReference>
<evidence type="ECO:0000256" key="4">
    <source>
        <dbReference type="ARBA" id="ARBA00022576"/>
    </source>
</evidence>
<dbReference type="Proteomes" id="UP000654279">
    <property type="component" value="Unassembled WGS sequence"/>
</dbReference>
<sequence length="392" mass="42667">MNLKYADRLQNLSGNAIREIFKLLASPEIISLAGGNPAPETFPCAEVARITTKLMEEQGSSVLQYGATEGWMPLRQEIVRWLPGVGIHTDVDHVLTTTGSQQGLDLVCKAMVNPGDIVLVENPTFLGALHTMKTYQAQFRPVETDEDGLIPQALEQALKDGKPKFLYIIPTFQNPSGRTLTLERRKAIARIAAEHELLVVEDDPYRDLRYAGEALPSIASFDEAGYVLYLASFSKLISPGLRVGAAIGAPELMQKMTIGKQGADVHTSNLSQAIVAEFLKEGLLVPHIAELCNDYRVKMEAMLSAISENFPAQVKVTHPEGGLFVWATLPPYIDTTALLKKATEHNVAFVPGAGFHCDGTGTNTFRLNFSMPSVANIKKAIAILGEVISDVL</sequence>
<organism evidence="8 9">
    <name type="scientific">Luoshenia tenuis</name>
    <dbReference type="NCBI Taxonomy" id="2763654"/>
    <lineage>
        <taxon>Bacteria</taxon>
        <taxon>Bacillati</taxon>
        <taxon>Bacillota</taxon>
        <taxon>Clostridia</taxon>
        <taxon>Christensenellales</taxon>
        <taxon>Christensenellaceae</taxon>
        <taxon>Luoshenia</taxon>
    </lineage>
</organism>
<keyword evidence="4 8" id="KW-0032">Aminotransferase</keyword>
<comment type="cofactor">
    <cofactor evidence="1">
        <name>pyridoxal 5'-phosphate</name>
        <dbReference type="ChEBI" id="CHEBI:597326"/>
    </cofactor>
</comment>
<dbReference type="FunFam" id="3.40.640.10:FF:000053">
    <property type="entry name" value="Aminotransferase, class I"/>
    <property type="match status" value="1"/>
</dbReference>
<protein>
    <submittedName>
        <fullName evidence="8">PLP-dependent aminotransferase family protein</fullName>
    </submittedName>
</protein>
<name>A0A926HNM7_9FIRM</name>